<keyword evidence="5 14" id="KW-0812">Transmembrane</keyword>
<dbReference type="CDD" id="cd11062">
    <property type="entry name" value="CYP58-like"/>
    <property type="match status" value="1"/>
</dbReference>
<dbReference type="PANTHER" id="PTHR24305">
    <property type="entry name" value="CYTOCHROME P450"/>
    <property type="match status" value="1"/>
</dbReference>
<keyword evidence="16" id="KW-1185">Reference proteome</keyword>
<comment type="subcellular location">
    <subcellularLocation>
        <location evidence="2">Membrane</location>
        <topology evidence="2">Single-pass membrane protein</topology>
    </subcellularLocation>
</comment>
<evidence type="ECO:0000256" key="5">
    <source>
        <dbReference type="ARBA" id="ARBA00022692"/>
    </source>
</evidence>
<keyword evidence="8 13" id="KW-0560">Oxidoreductase</keyword>
<proteinExistence type="inferred from homology"/>
<comment type="similarity">
    <text evidence="3 13">Belongs to the cytochrome P450 family.</text>
</comment>
<dbReference type="GO" id="GO:0016705">
    <property type="term" value="F:oxidoreductase activity, acting on paired donors, with incorporation or reduction of molecular oxygen"/>
    <property type="evidence" value="ECO:0007669"/>
    <property type="project" value="InterPro"/>
</dbReference>
<keyword evidence="11 14" id="KW-0472">Membrane</keyword>
<evidence type="ECO:0000256" key="7">
    <source>
        <dbReference type="ARBA" id="ARBA00022989"/>
    </source>
</evidence>
<protein>
    <recommendedName>
        <fullName evidence="17">Cytochrome P450</fullName>
    </recommendedName>
</protein>
<evidence type="ECO:0000256" key="3">
    <source>
        <dbReference type="ARBA" id="ARBA00010617"/>
    </source>
</evidence>
<keyword evidence="6 12" id="KW-0479">Metal-binding</keyword>
<dbReference type="InterPro" id="IPR036396">
    <property type="entry name" value="Cyt_P450_sf"/>
</dbReference>
<evidence type="ECO:0008006" key="17">
    <source>
        <dbReference type="Google" id="ProtNLM"/>
    </source>
</evidence>
<evidence type="ECO:0000256" key="14">
    <source>
        <dbReference type="SAM" id="Phobius"/>
    </source>
</evidence>
<keyword evidence="4 12" id="KW-0349">Heme</keyword>
<dbReference type="Pfam" id="PF00067">
    <property type="entry name" value="p450"/>
    <property type="match status" value="2"/>
</dbReference>
<dbReference type="InterPro" id="IPR050121">
    <property type="entry name" value="Cytochrome_P450_monoxygenase"/>
</dbReference>
<comment type="cofactor">
    <cofactor evidence="1 12">
        <name>heme</name>
        <dbReference type="ChEBI" id="CHEBI:30413"/>
    </cofactor>
</comment>
<dbReference type="InterPro" id="IPR002401">
    <property type="entry name" value="Cyt_P450_E_grp-I"/>
</dbReference>
<dbReference type="GO" id="GO:0020037">
    <property type="term" value="F:heme binding"/>
    <property type="evidence" value="ECO:0007669"/>
    <property type="project" value="InterPro"/>
</dbReference>
<evidence type="ECO:0000256" key="11">
    <source>
        <dbReference type="ARBA" id="ARBA00023136"/>
    </source>
</evidence>
<evidence type="ECO:0000313" key="15">
    <source>
        <dbReference type="EMBL" id="OAL74171.1"/>
    </source>
</evidence>
<gene>
    <name evidence="15" type="ORF">A7D00_2202</name>
</gene>
<dbReference type="Gene3D" id="1.10.630.10">
    <property type="entry name" value="Cytochrome P450"/>
    <property type="match status" value="1"/>
</dbReference>
<accession>A0A178FNV7</accession>
<evidence type="ECO:0000256" key="12">
    <source>
        <dbReference type="PIRSR" id="PIRSR602401-1"/>
    </source>
</evidence>
<organism evidence="15 16">
    <name type="scientific">Trichophyton violaceum</name>
    <dbReference type="NCBI Taxonomy" id="34388"/>
    <lineage>
        <taxon>Eukaryota</taxon>
        <taxon>Fungi</taxon>
        <taxon>Dikarya</taxon>
        <taxon>Ascomycota</taxon>
        <taxon>Pezizomycotina</taxon>
        <taxon>Eurotiomycetes</taxon>
        <taxon>Eurotiomycetidae</taxon>
        <taxon>Onygenales</taxon>
        <taxon>Arthrodermataceae</taxon>
        <taxon>Trichophyton</taxon>
    </lineage>
</organism>
<dbReference type="FunFam" id="1.10.630.10:FF:000069">
    <property type="entry name" value="Cytochrome P450, putative (Eurofung)"/>
    <property type="match status" value="1"/>
</dbReference>
<keyword evidence="9 12" id="KW-0408">Iron</keyword>
<comment type="caution">
    <text evidence="15">The sequence shown here is derived from an EMBL/GenBank/DDBJ whole genome shotgun (WGS) entry which is preliminary data.</text>
</comment>
<evidence type="ECO:0000256" key="1">
    <source>
        <dbReference type="ARBA" id="ARBA00001971"/>
    </source>
</evidence>
<dbReference type="PROSITE" id="PS00086">
    <property type="entry name" value="CYTOCHROME_P450"/>
    <property type="match status" value="1"/>
</dbReference>
<dbReference type="Proteomes" id="UP000243519">
    <property type="component" value="Unassembled WGS sequence"/>
</dbReference>
<dbReference type="PANTHER" id="PTHR24305:SF157">
    <property type="entry name" value="N-ACETYLTRYPTOPHAN 6-HYDROXYLASE IVOC-RELATED"/>
    <property type="match status" value="1"/>
</dbReference>
<evidence type="ECO:0000256" key="9">
    <source>
        <dbReference type="ARBA" id="ARBA00023004"/>
    </source>
</evidence>
<dbReference type="AlphaFoldDB" id="A0A178FNV7"/>
<evidence type="ECO:0000256" key="13">
    <source>
        <dbReference type="RuleBase" id="RU000461"/>
    </source>
</evidence>
<dbReference type="EMBL" id="LHPN01000002">
    <property type="protein sequence ID" value="OAL74171.1"/>
    <property type="molecule type" value="Genomic_DNA"/>
</dbReference>
<dbReference type="GO" id="GO:0004497">
    <property type="term" value="F:monooxygenase activity"/>
    <property type="evidence" value="ECO:0007669"/>
    <property type="project" value="UniProtKB-KW"/>
</dbReference>
<evidence type="ECO:0000256" key="4">
    <source>
        <dbReference type="ARBA" id="ARBA00022617"/>
    </source>
</evidence>
<evidence type="ECO:0000256" key="6">
    <source>
        <dbReference type="ARBA" id="ARBA00022723"/>
    </source>
</evidence>
<dbReference type="GO" id="GO:0016020">
    <property type="term" value="C:membrane"/>
    <property type="evidence" value="ECO:0007669"/>
    <property type="project" value="UniProtKB-SubCell"/>
</dbReference>
<reference evidence="15 16" key="1">
    <citation type="submission" date="2016-05" db="EMBL/GenBank/DDBJ databases">
        <title>Genome sequencing of Trichophyton violaceum CMCC(F)T3l isolated from hair.</title>
        <authorList>
            <person name="Zhan P."/>
            <person name="Tao Y."/>
            <person name="Liu W."/>
        </authorList>
    </citation>
    <scope>NUCLEOTIDE SEQUENCE [LARGE SCALE GENOMIC DNA]</scope>
    <source>
        <strain evidence="16">CMCC(F)T3l</strain>
    </source>
</reference>
<keyword evidence="7 14" id="KW-1133">Transmembrane helix</keyword>
<dbReference type="GO" id="GO:0005506">
    <property type="term" value="F:iron ion binding"/>
    <property type="evidence" value="ECO:0007669"/>
    <property type="project" value="InterPro"/>
</dbReference>
<evidence type="ECO:0000313" key="16">
    <source>
        <dbReference type="Proteomes" id="UP000243519"/>
    </source>
</evidence>
<name>A0A178FNV7_TRIVO</name>
<evidence type="ECO:0000256" key="2">
    <source>
        <dbReference type="ARBA" id="ARBA00004167"/>
    </source>
</evidence>
<dbReference type="InterPro" id="IPR017972">
    <property type="entry name" value="Cyt_P450_CS"/>
</dbReference>
<dbReference type="PRINTS" id="PR00463">
    <property type="entry name" value="EP450I"/>
</dbReference>
<sequence>MDIHSILPMHLFALIVVSIFAYVIGNVIYQLHFSPLSRFPGPKIAAVTYLYEFYYDVILKGRYIFKIRELHEKYGPIIRISPRELHINDPHFYNVLYSHSNPRDKEYYYLKPFDFPLSSFGTESHQLHRLRRGAMNPFFARGRVLQQESLIQGLVKKLCSRIENFGASGGTVPLSLGYTCLTTDLITTFTMDRCYGYLGAPDWYPNWGQVLRDASEMSVVSRQLTWVLSLLKMLPKSLTMSLNPGLKLFYTLAERCRERIDEVQYERQREKKGSEETIGRKKTVFDQIFDSRLSGEEKRPARLTQEVRSIIGAGTETTSNCLSVISFHLLRNPEKLRRLREELREAEPDPTAEIRLCQLESLPYLVSRVAHATKTKHQGKANHVKIPQSSVVLEGLRLSYGVSTRLQRKSPRSVIEYGNYAIPPGILKQTPVGMSSVIMHHSEEIFPDSYNFVPERWLDLQERKYLEKYMVSFSSGSRRCLGMNLAKAEIFIAASTIFRRFDFEMCDTTLDDIQIRHDLFIPRPKNLKTIGVQARLKGKLVASTISEK</sequence>
<dbReference type="InterPro" id="IPR001128">
    <property type="entry name" value="Cyt_P450"/>
</dbReference>
<dbReference type="PRINTS" id="PR00385">
    <property type="entry name" value="P450"/>
</dbReference>
<evidence type="ECO:0000256" key="8">
    <source>
        <dbReference type="ARBA" id="ARBA00023002"/>
    </source>
</evidence>
<dbReference type="OrthoDB" id="3945418at2759"/>
<feature type="binding site" description="axial binding residue" evidence="12">
    <location>
        <position position="480"/>
    </location>
    <ligand>
        <name>heme</name>
        <dbReference type="ChEBI" id="CHEBI:30413"/>
    </ligand>
    <ligandPart>
        <name>Fe</name>
        <dbReference type="ChEBI" id="CHEBI:18248"/>
    </ligandPart>
</feature>
<evidence type="ECO:0000256" key="10">
    <source>
        <dbReference type="ARBA" id="ARBA00023033"/>
    </source>
</evidence>
<dbReference type="SUPFAM" id="SSF48264">
    <property type="entry name" value="Cytochrome P450"/>
    <property type="match status" value="1"/>
</dbReference>
<feature type="transmembrane region" description="Helical" evidence="14">
    <location>
        <begin position="6"/>
        <end position="29"/>
    </location>
</feature>
<keyword evidence="10 13" id="KW-0503">Monooxygenase</keyword>